<dbReference type="GO" id="GO:0004252">
    <property type="term" value="F:serine-type endopeptidase activity"/>
    <property type="evidence" value="ECO:0007669"/>
    <property type="project" value="UniProtKB-UniRule"/>
</dbReference>
<feature type="active site" description="Charge relay system" evidence="5">
    <location>
        <position position="119"/>
    </location>
</feature>
<comment type="similarity">
    <text evidence="1 5">Belongs to the peptidase S8 family.</text>
</comment>
<evidence type="ECO:0000256" key="3">
    <source>
        <dbReference type="ARBA" id="ARBA00022801"/>
    </source>
</evidence>
<dbReference type="PANTHER" id="PTHR43806">
    <property type="entry name" value="PEPTIDASE S8"/>
    <property type="match status" value="1"/>
</dbReference>
<keyword evidence="8" id="KW-1185">Reference proteome</keyword>
<proteinExistence type="inferred from homology"/>
<dbReference type="AlphaFoldDB" id="A0A1W1XQZ4"/>
<dbReference type="InterPro" id="IPR036852">
    <property type="entry name" value="Peptidase_S8/S53_dom_sf"/>
</dbReference>
<dbReference type="Pfam" id="PF00082">
    <property type="entry name" value="Peptidase_S8"/>
    <property type="match status" value="1"/>
</dbReference>
<organism evidence="7 8">
    <name type="scientific">Clostridium acidisoli DSM 12555</name>
    <dbReference type="NCBI Taxonomy" id="1121291"/>
    <lineage>
        <taxon>Bacteria</taxon>
        <taxon>Bacillati</taxon>
        <taxon>Bacillota</taxon>
        <taxon>Clostridia</taxon>
        <taxon>Eubacteriales</taxon>
        <taxon>Clostridiaceae</taxon>
        <taxon>Clostridium</taxon>
    </lineage>
</organism>
<accession>A0A1W1XQZ4</accession>
<name>A0A1W1XQZ4_9CLOT</name>
<dbReference type="InterPro" id="IPR023827">
    <property type="entry name" value="Peptidase_S8_Asp-AS"/>
</dbReference>
<dbReference type="STRING" id="1121291.SAMN02745134_02765"/>
<dbReference type="PRINTS" id="PR00723">
    <property type="entry name" value="SUBTILISIN"/>
</dbReference>
<keyword evidence="2 5" id="KW-0645">Protease</keyword>
<dbReference type="PANTHER" id="PTHR43806:SF11">
    <property type="entry name" value="CEREVISIN-RELATED"/>
    <property type="match status" value="1"/>
</dbReference>
<dbReference type="InterPro" id="IPR000209">
    <property type="entry name" value="Peptidase_S8/S53_dom"/>
</dbReference>
<sequence length="400" mass="44208">MFSLKKKLDSSLKHAIEEDRFKSYRVIIHCTALIDNMEHKLKQNKSSFVFKIKDANCLCANLSARLILKLIEKPEIKFITFDDFAYLCSFNMASKHKVCLGLSNSFKYTGKGVCVGIVDTGVFPHPDLLTPKKGIIKFLDIISSLNYPYDDNGHGTFMSGLIRGNAHGSKPMHIGVAPESRIYSVKAFNSLGKAYISDIFFAIDTLINESTEFNIKIICLPFEISTENNFILSTFNTLFNKAISRGIVVIVPSGTNKNIQSSIRGFAALDTCITVGGLNTAGEIDSYTYSSSGPCGKLVKPDFSAPCVNIYSLNSDTKYISERNGAKLYPNKLDDYYTTYTGTSCAAAYVSGVCALLFEKDNKLSFKDISSLLKSSCTLLKFPKWQQGEGVLDIDKLFSS</sequence>
<keyword evidence="4 5" id="KW-0720">Serine protease</keyword>
<evidence type="ECO:0000259" key="6">
    <source>
        <dbReference type="Pfam" id="PF00082"/>
    </source>
</evidence>
<dbReference type="PROSITE" id="PS00136">
    <property type="entry name" value="SUBTILASE_ASP"/>
    <property type="match status" value="1"/>
</dbReference>
<dbReference type="OrthoDB" id="9798386at2"/>
<dbReference type="EMBL" id="FWXH01000012">
    <property type="protein sequence ID" value="SMC26282.1"/>
    <property type="molecule type" value="Genomic_DNA"/>
</dbReference>
<evidence type="ECO:0000256" key="5">
    <source>
        <dbReference type="PROSITE-ProRule" id="PRU01240"/>
    </source>
</evidence>
<keyword evidence="3 5" id="KW-0378">Hydrolase</keyword>
<protein>
    <submittedName>
        <fullName evidence="7">Subtilase family protein</fullName>
    </submittedName>
</protein>
<dbReference type="SUPFAM" id="SSF52743">
    <property type="entry name" value="Subtilisin-like"/>
    <property type="match status" value="1"/>
</dbReference>
<evidence type="ECO:0000256" key="4">
    <source>
        <dbReference type="ARBA" id="ARBA00022825"/>
    </source>
</evidence>
<dbReference type="GO" id="GO:0006508">
    <property type="term" value="P:proteolysis"/>
    <property type="evidence" value="ECO:0007669"/>
    <property type="project" value="UniProtKB-KW"/>
</dbReference>
<evidence type="ECO:0000313" key="7">
    <source>
        <dbReference type="EMBL" id="SMC26282.1"/>
    </source>
</evidence>
<dbReference type="InterPro" id="IPR050131">
    <property type="entry name" value="Peptidase_S8_subtilisin-like"/>
</dbReference>
<gene>
    <name evidence="7" type="ORF">SAMN02745134_02765</name>
</gene>
<evidence type="ECO:0000256" key="1">
    <source>
        <dbReference type="ARBA" id="ARBA00011073"/>
    </source>
</evidence>
<dbReference type="InterPro" id="IPR015500">
    <property type="entry name" value="Peptidase_S8_subtilisin-rel"/>
</dbReference>
<reference evidence="7 8" key="1">
    <citation type="submission" date="2017-04" db="EMBL/GenBank/DDBJ databases">
        <authorList>
            <person name="Afonso C.L."/>
            <person name="Miller P.J."/>
            <person name="Scott M.A."/>
            <person name="Spackman E."/>
            <person name="Goraichik I."/>
            <person name="Dimitrov K.M."/>
            <person name="Suarez D.L."/>
            <person name="Swayne D.E."/>
        </authorList>
    </citation>
    <scope>NUCLEOTIDE SEQUENCE [LARGE SCALE GENOMIC DNA]</scope>
    <source>
        <strain evidence="7 8">DSM 12555</strain>
    </source>
</reference>
<feature type="domain" description="Peptidase S8/S53" evidence="6">
    <location>
        <begin position="110"/>
        <end position="386"/>
    </location>
</feature>
<evidence type="ECO:0000256" key="2">
    <source>
        <dbReference type="ARBA" id="ARBA00022670"/>
    </source>
</evidence>
<evidence type="ECO:0000313" key="8">
    <source>
        <dbReference type="Proteomes" id="UP000192468"/>
    </source>
</evidence>
<dbReference type="PROSITE" id="PS51892">
    <property type="entry name" value="SUBTILASE"/>
    <property type="match status" value="1"/>
</dbReference>
<dbReference type="Gene3D" id="3.40.50.200">
    <property type="entry name" value="Peptidase S8/S53 domain"/>
    <property type="match status" value="1"/>
</dbReference>
<feature type="active site" description="Charge relay system" evidence="5">
    <location>
        <position position="344"/>
    </location>
</feature>
<dbReference type="Proteomes" id="UP000192468">
    <property type="component" value="Unassembled WGS sequence"/>
</dbReference>
<dbReference type="RefSeq" id="WP_084116579.1">
    <property type="nucleotide sequence ID" value="NZ_FWXH01000012.1"/>
</dbReference>
<feature type="active site" description="Charge relay system" evidence="5">
    <location>
        <position position="154"/>
    </location>
</feature>